<dbReference type="AlphaFoldDB" id="A0A3G6JAT6"/>
<name>A0A3G6JAT6_9CORY</name>
<dbReference type="Proteomes" id="UP000269019">
    <property type="component" value="Chromosome"/>
</dbReference>
<reference evidence="1 2" key="1">
    <citation type="submission" date="2018-11" db="EMBL/GenBank/DDBJ databases">
        <authorList>
            <person name="Kleinhagauer T."/>
            <person name="Glaeser S.P."/>
            <person name="Spergser J."/>
            <person name="Ruckert C."/>
            <person name="Kaempfer P."/>
            <person name="Busse H.-J."/>
        </authorList>
    </citation>
    <scope>NUCLEOTIDE SEQUENCE [LARGE SCALE GENOMIC DNA]</scope>
    <source>
        <strain evidence="1 2">200CH</strain>
    </source>
</reference>
<protein>
    <submittedName>
        <fullName evidence="1">Uncharacterized protein</fullName>
    </submittedName>
</protein>
<proteinExistence type="predicted"/>
<evidence type="ECO:0000313" key="1">
    <source>
        <dbReference type="EMBL" id="AZA13600.1"/>
    </source>
</evidence>
<sequence>MSPNPTGGVGAVSIELLSSRPHRDERQVRKTTTQILDASMRGLPGGIVSRCRHCPVLRCVVATTADADMEVTVIAEASRLSAVTTPCVSSTRVRFPSRRR</sequence>
<dbReference type="KEGG" id="ccho:CCHOA_06005"/>
<dbReference type="EMBL" id="CP033896">
    <property type="protein sequence ID" value="AZA13600.1"/>
    <property type="molecule type" value="Genomic_DNA"/>
</dbReference>
<accession>A0A3G6JAT6</accession>
<evidence type="ECO:0000313" key="2">
    <source>
        <dbReference type="Proteomes" id="UP000269019"/>
    </source>
</evidence>
<keyword evidence="2" id="KW-1185">Reference proteome</keyword>
<gene>
    <name evidence="1" type="ORF">CCHOA_06005</name>
</gene>
<organism evidence="1 2">
    <name type="scientific">Corynebacterium choanae</name>
    <dbReference type="NCBI Taxonomy" id="1862358"/>
    <lineage>
        <taxon>Bacteria</taxon>
        <taxon>Bacillati</taxon>
        <taxon>Actinomycetota</taxon>
        <taxon>Actinomycetes</taxon>
        <taxon>Mycobacteriales</taxon>
        <taxon>Corynebacteriaceae</taxon>
        <taxon>Corynebacterium</taxon>
    </lineage>
</organism>